<gene>
    <name evidence="2" type="ORF">K505DRAFT_81269</name>
</gene>
<keyword evidence="1" id="KW-1133">Transmembrane helix</keyword>
<sequence length="118" mass="13965">MIRTFLRQGAAPLLNPRPQPQTARPTMQRCYDAMNARLALYQLNSQIRYYLINTDTEVCFMVSIRPRAVKPHSHIAHRDLWDFERLSVALLIIHLVLVDKYCIFLLSMKTWARYILNF</sequence>
<evidence type="ECO:0000313" key="2">
    <source>
        <dbReference type="EMBL" id="KAF2790352.1"/>
    </source>
</evidence>
<dbReference type="EMBL" id="MU002079">
    <property type="protein sequence ID" value="KAF2790352.1"/>
    <property type="molecule type" value="Genomic_DNA"/>
</dbReference>
<reference evidence="2" key="1">
    <citation type="journal article" date="2020" name="Stud. Mycol.">
        <title>101 Dothideomycetes genomes: a test case for predicting lifestyles and emergence of pathogens.</title>
        <authorList>
            <person name="Haridas S."/>
            <person name="Albert R."/>
            <person name="Binder M."/>
            <person name="Bloem J."/>
            <person name="Labutti K."/>
            <person name="Salamov A."/>
            <person name="Andreopoulos B."/>
            <person name="Baker S."/>
            <person name="Barry K."/>
            <person name="Bills G."/>
            <person name="Bluhm B."/>
            <person name="Cannon C."/>
            <person name="Castanera R."/>
            <person name="Culley D."/>
            <person name="Daum C."/>
            <person name="Ezra D."/>
            <person name="Gonzalez J."/>
            <person name="Henrissat B."/>
            <person name="Kuo A."/>
            <person name="Liang C."/>
            <person name="Lipzen A."/>
            <person name="Lutzoni F."/>
            <person name="Magnuson J."/>
            <person name="Mondo S."/>
            <person name="Nolan M."/>
            <person name="Ohm R."/>
            <person name="Pangilinan J."/>
            <person name="Park H.-J."/>
            <person name="Ramirez L."/>
            <person name="Alfaro M."/>
            <person name="Sun H."/>
            <person name="Tritt A."/>
            <person name="Yoshinaga Y."/>
            <person name="Zwiers L.-H."/>
            <person name="Turgeon B."/>
            <person name="Goodwin S."/>
            <person name="Spatafora J."/>
            <person name="Crous P."/>
            <person name="Grigoriev I."/>
        </authorList>
    </citation>
    <scope>NUCLEOTIDE SEQUENCE</scope>
    <source>
        <strain evidence="2">CBS 109.77</strain>
    </source>
</reference>
<dbReference type="Proteomes" id="UP000799757">
    <property type="component" value="Unassembled WGS sequence"/>
</dbReference>
<dbReference type="AlphaFoldDB" id="A0A6A6X1Y9"/>
<name>A0A6A6X1Y9_9PLEO</name>
<keyword evidence="1" id="KW-0812">Transmembrane</keyword>
<protein>
    <submittedName>
        <fullName evidence="2">Uncharacterized protein</fullName>
    </submittedName>
</protein>
<evidence type="ECO:0000256" key="1">
    <source>
        <dbReference type="SAM" id="Phobius"/>
    </source>
</evidence>
<keyword evidence="1" id="KW-0472">Membrane</keyword>
<evidence type="ECO:0000313" key="3">
    <source>
        <dbReference type="Proteomes" id="UP000799757"/>
    </source>
</evidence>
<feature type="transmembrane region" description="Helical" evidence="1">
    <location>
        <begin position="86"/>
        <end position="106"/>
    </location>
</feature>
<keyword evidence="3" id="KW-1185">Reference proteome</keyword>
<accession>A0A6A6X1Y9</accession>
<proteinExistence type="predicted"/>
<organism evidence="2 3">
    <name type="scientific">Melanomma pulvis-pyrius CBS 109.77</name>
    <dbReference type="NCBI Taxonomy" id="1314802"/>
    <lineage>
        <taxon>Eukaryota</taxon>
        <taxon>Fungi</taxon>
        <taxon>Dikarya</taxon>
        <taxon>Ascomycota</taxon>
        <taxon>Pezizomycotina</taxon>
        <taxon>Dothideomycetes</taxon>
        <taxon>Pleosporomycetidae</taxon>
        <taxon>Pleosporales</taxon>
        <taxon>Melanommataceae</taxon>
        <taxon>Melanomma</taxon>
    </lineage>
</organism>